<dbReference type="InterPro" id="IPR023574">
    <property type="entry name" value="Ribosomal_uL4_dom_sf"/>
</dbReference>
<dbReference type="PANTHER" id="PTHR10746">
    <property type="entry name" value="50S RIBOSOMAL PROTEIN L4"/>
    <property type="match status" value="1"/>
</dbReference>
<dbReference type="Pfam" id="PF00573">
    <property type="entry name" value="Ribosomal_L4"/>
    <property type="match status" value="1"/>
</dbReference>
<dbReference type="HAMAP" id="MF_01328_B">
    <property type="entry name" value="Ribosomal_uL4_B"/>
    <property type="match status" value="1"/>
</dbReference>
<protein>
    <recommendedName>
        <fullName evidence="4">Large ribosomal subunit protein uL4m</fullName>
    </recommendedName>
</protein>
<dbReference type="GO" id="GO:1990904">
    <property type="term" value="C:ribonucleoprotein complex"/>
    <property type="evidence" value="ECO:0007669"/>
    <property type="project" value="UniProtKB-KW"/>
</dbReference>
<dbReference type="STRING" id="1348612.A0A397IAE8"/>
<evidence type="ECO:0000256" key="4">
    <source>
        <dbReference type="ARBA" id="ARBA00040565"/>
    </source>
</evidence>
<keyword evidence="7" id="KW-1185">Reference proteome</keyword>
<dbReference type="Proteomes" id="UP000266861">
    <property type="component" value="Unassembled WGS sequence"/>
</dbReference>
<keyword evidence="2" id="KW-0689">Ribosomal protein</keyword>
<dbReference type="AlphaFoldDB" id="A0A397IAE8"/>
<dbReference type="NCBIfam" id="TIGR03953">
    <property type="entry name" value="rplD_bact"/>
    <property type="match status" value="1"/>
</dbReference>
<accession>A0A397IAE8</accession>
<organism evidence="6 7">
    <name type="scientific">Diversispora epigaea</name>
    <dbReference type="NCBI Taxonomy" id="1348612"/>
    <lineage>
        <taxon>Eukaryota</taxon>
        <taxon>Fungi</taxon>
        <taxon>Fungi incertae sedis</taxon>
        <taxon>Mucoromycota</taxon>
        <taxon>Glomeromycotina</taxon>
        <taxon>Glomeromycetes</taxon>
        <taxon>Diversisporales</taxon>
        <taxon>Diversisporaceae</taxon>
        <taxon>Diversispora</taxon>
    </lineage>
</organism>
<reference evidence="6 7" key="1">
    <citation type="submission" date="2018-08" db="EMBL/GenBank/DDBJ databases">
        <title>Genome and evolution of the arbuscular mycorrhizal fungus Diversispora epigaea (formerly Glomus versiforme) and its bacterial endosymbionts.</title>
        <authorList>
            <person name="Sun X."/>
            <person name="Fei Z."/>
            <person name="Harrison M."/>
        </authorList>
    </citation>
    <scope>NUCLEOTIDE SEQUENCE [LARGE SCALE GENOMIC DNA]</scope>
    <source>
        <strain evidence="6 7">IT104</strain>
    </source>
</reference>
<dbReference type="InterPro" id="IPR002136">
    <property type="entry name" value="Ribosomal_uL4"/>
</dbReference>
<dbReference type="PANTHER" id="PTHR10746:SF6">
    <property type="entry name" value="LARGE RIBOSOMAL SUBUNIT PROTEIN UL4M"/>
    <property type="match status" value="1"/>
</dbReference>
<evidence type="ECO:0000256" key="5">
    <source>
        <dbReference type="SAM" id="MobiDB-lite"/>
    </source>
</evidence>
<evidence type="ECO:0000313" key="7">
    <source>
        <dbReference type="Proteomes" id="UP000266861"/>
    </source>
</evidence>
<dbReference type="Gene3D" id="3.40.1370.10">
    <property type="match status" value="1"/>
</dbReference>
<dbReference type="GO" id="GO:0005840">
    <property type="term" value="C:ribosome"/>
    <property type="evidence" value="ECO:0007669"/>
    <property type="project" value="UniProtKB-KW"/>
</dbReference>
<comment type="similarity">
    <text evidence="1">Belongs to the universal ribosomal protein uL4 family.</text>
</comment>
<dbReference type="InterPro" id="IPR013005">
    <property type="entry name" value="Ribosomal_uL4-like"/>
</dbReference>
<evidence type="ECO:0000313" key="6">
    <source>
        <dbReference type="EMBL" id="RHZ72575.1"/>
    </source>
</evidence>
<gene>
    <name evidence="6" type="ORF">Glove_242g79</name>
</gene>
<comment type="caution">
    <text evidence="6">The sequence shown here is derived from an EMBL/GenBank/DDBJ whole genome shotgun (WGS) entry which is preliminary data.</text>
</comment>
<evidence type="ECO:0000256" key="1">
    <source>
        <dbReference type="ARBA" id="ARBA00010528"/>
    </source>
</evidence>
<name>A0A397IAE8_9GLOM</name>
<evidence type="ECO:0000256" key="2">
    <source>
        <dbReference type="ARBA" id="ARBA00022980"/>
    </source>
</evidence>
<dbReference type="SUPFAM" id="SSF52166">
    <property type="entry name" value="Ribosomal protein L4"/>
    <property type="match status" value="1"/>
</dbReference>
<feature type="compositionally biased region" description="Basic residues" evidence="5">
    <location>
        <begin position="124"/>
        <end position="137"/>
    </location>
</feature>
<dbReference type="GO" id="GO:0003735">
    <property type="term" value="F:structural constituent of ribosome"/>
    <property type="evidence" value="ECO:0007669"/>
    <property type="project" value="InterPro"/>
</dbReference>
<feature type="region of interest" description="Disordered" evidence="5">
    <location>
        <begin position="103"/>
        <end position="151"/>
    </location>
</feature>
<keyword evidence="3" id="KW-0687">Ribonucleoprotein</keyword>
<sequence length="277" mass="32079">MWGKKCSNLFLQNLRGNRYLYNAINSSIKPNYNNYNNYNDEPTIRLKAVNPLQRQIEAFYYDFKTYSPLGIKELDRQVFGTAIRTDIMQRVVVWQRDALRQGTHKTKNRAEVSGTGRKYAPQKGRGRSRVGSHRAPHWRGGGVAHGPRPRSHATEIPRQVQLLGLRSALSTKYAQNQLLLVENFNLETHKTKDLLEILDRNSWDPLAKERVQGHSILFLGKEHMKNLDFACRNLQRVHALTSDEIYEGGDVYNIMGHEILMMDLEAIEVMEQLLKYK</sequence>
<dbReference type="EMBL" id="PQFF01000224">
    <property type="protein sequence ID" value="RHZ72575.1"/>
    <property type="molecule type" value="Genomic_DNA"/>
</dbReference>
<dbReference type="OrthoDB" id="275876at2759"/>
<evidence type="ECO:0000256" key="3">
    <source>
        <dbReference type="ARBA" id="ARBA00023274"/>
    </source>
</evidence>
<dbReference type="GO" id="GO:0006412">
    <property type="term" value="P:translation"/>
    <property type="evidence" value="ECO:0007669"/>
    <property type="project" value="InterPro"/>
</dbReference>
<proteinExistence type="inferred from homology"/>